<reference evidence="3 4" key="1">
    <citation type="journal article" date="2007" name="Nat. Biotechnol.">
        <title>Complete genome sequence of the myxobacterium Sorangium cellulosum.</title>
        <authorList>
            <person name="Schneiker S."/>
            <person name="Perlova O."/>
            <person name="Kaiser O."/>
            <person name="Gerth K."/>
            <person name="Alici A."/>
            <person name="Altmeyer M.O."/>
            <person name="Bartels D."/>
            <person name="Bekel T."/>
            <person name="Beyer S."/>
            <person name="Bode E."/>
            <person name="Bode H.B."/>
            <person name="Bolten C.J."/>
            <person name="Choudhuri J.V."/>
            <person name="Doss S."/>
            <person name="Elnakady Y.A."/>
            <person name="Frank B."/>
            <person name="Gaigalat L."/>
            <person name="Goesmann A."/>
            <person name="Groeger C."/>
            <person name="Gross F."/>
            <person name="Jelsbak L."/>
            <person name="Jelsbak L."/>
            <person name="Kalinowski J."/>
            <person name="Kegler C."/>
            <person name="Knauber T."/>
            <person name="Konietzny S."/>
            <person name="Kopp M."/>
            <person name="Krause L."/>
            <person name="Krug D."/>
            <person name="Linke B."/>
            <person name="Mahmud T."/>
            <person name="Martinez-Arias R."/>
            <person name="McHardy A.C."/>
            <person name="Merai M."/>
            <person name="Meyer F."/>
            <person name="Mormann S."/>
            <person name="Munoz-Dorado J."/>
            <person name="Perez J."/>
            <person name="Pradella S."/>
            <person name="Rachid S."/>
            <person name="Raddatz G."/>
            <person name="Rosenau F."/>
            <person name="Rueckert C."/>
            <person name="Sasse F."/>
            <person name="Scharfe M."/>
            <person name="Schuster S.C."/>
            <person name="Suen G."/>
            <person name="Treuner-Lange A."/>
            <person name="Velicer G.J."/>
            <person name="Vorholter F.-J."/>
            <person name="Weissman K.J."/>
            <person name="Welch R.D."/>
            <person name="Wenzel S.C."/>
            <person name="Whitworth D.E."/>
            <person name="Wilhelm S."/>
            <person name="Wittmann C."/>
            <person name="Bloecker H."/>
            <person name="Puehler A."/>
            <person name="Mueller R."/>
        </authorList>
    </citation>
    <scope>NUCLEOTIDE SEQUENCE [LARGE SCALE GENOMIC DNA]</scope>
    <source>
        <strain evidence="4">So ce56</strain>
    </source>
</reference>
<dbReference type="PROSITE" id="PS51257">
    <property type="entry name" value="PROKAR_LIPOPROTEIN"/>
    <property type="match status" value="1"/>
</dbReference>
<evidence type="ECO:0008006" key="5">
    <source>
        <dbReference type="Google" id="ProtNLM"/>
    </source>
</evidence>
<dbReference type="EMBL" id="AM746676">
    <property type="protein sequence ID" value="CAN92454.1"/>
    <property type="molecule type" value="Genomic_DNA"/>
</dbReference>
<dbReference type="KEGG" id="scl:sce2295"/>
<dbReference type="AlphaFoldDB" id="A9G0Z7"/>
<keyword evidence="4" id="KW-1185">Reference proteome</keyword>
<protein>
    <recommendedName>
        <fullName evidence="5">Secreted protein</fullName>
    </recommendedName>
</protein>
<sequence length="215" mass="21044">MLRLHLALGYAVLMVAACGNDVYEPGATGGAAGNGSGGSGSGSGTGGSVANSGEGGAGGSAETAGAGGDPGGSGGSVAGGGVDNAADPCGGALPITCGDRLNHSTTSQGRANVWTGYDRTARAESGRETVYAFSSTTECMVVARLENLATDLDLLLLSACDPIRSNEMASSTPLDLQTVETVSWTSAPGQTSYLVVDGYAGAEGSYTLSVDCACR</sequence>
<evidence type="ECO:0000313" key="3">
    <source>
        <dbReference type="EMBL" id="CAN92454.1"/>
    </source>
</evidence>
<dbReference type="Proteomes" id="UP000002139">
    <property type="component" value="Chromosome"/>
</dbReference>
<feature type="chain" id="PRO_5002738849" description="Secreted protein" evidence="2">
    <location>
        <begin position="20"/>
        <end position="215"/>
    </location>
</feature>
<evidence type="ECO:0000256" key="1">
    <source>
        <dbReference type="SAM" id="MobiDB-lite"/>
    </source>
</evidence>
<organism evidence="3 4">
    <name type="scientific">Sorangium cellulosum (strain So ce56)</name>
    <name type="common">Polyangium cellulosum (strain So ce56)</name>
    <dbReference type="NCBI Taxonomy" id="448385"/>
    <lineage>
        <taxon>Bacteria</taxon>
        <taxon>Pseudomonadati</taxon>
        <taxon>Myxococcota</taxon>
        <taxon>Polyangia</taxon>
        <taxon>Polyangiales</taxon>
        <taxon>Polyangiaceae</taxon>
        <taxon>Sorangium</taxon>
    </lineage>
</organism>
<keyword evidence="2" id="KW-0732">Signal</keyword>
<feature type="region of interest" description="Disordered" evidence="1">
    <location>
        <begin position="33"/>
        <end position="79"/>
    </location>
</feature>
<gene>
    <name evidence="3" type="ordered locus">sce2295</name>
</gene>
<evidence type="ECO:0000256" key="2">
    <source>
        <dbReference type="SAM" id="SignalP"/>
    </source>
</evidence>
<evidence type="ECO:0000313" key="4">
    <source>
        <dbReference type="Proteomes" id="UP000002139"/>
    </source>
</evidence>
<accession>A9G0Z7</accession>
<dbReference type="HOGENOM" id="CLU_1282515_0_0_7"/>
<proteinExistence type="predicted"/>
<feature type="signal peptide" evidence="2">
    <location>
        <begin position="1"/>
        <end position="19"/>
    </location>
</feature>
<dbReference type="Gene3D" id="2.60.120.380">
    <property type="match status" value="1"/>
</dbReference>
<name>A9G0Z7_SORC5</name>